<feature type="domain" description="PH" evidence="6">
    <location>
        <begin position="553"/>
        <end position="649"/>
    </location>
</feature>
<dbReference type="GO" id="GO:0005886">
    <property type="term" value="C:plasma membrane"/>
    <property type="evidence" value="ECO:0000318"/>
    <property type="project" value="GO_Central"/>
</dbReference>
<dbReference type="GeneID" id="6754935"/>
<dbReference type="InterPro" id="IPR011989">
    <property type="entry name" value="ARM-like"/>
</dbReference>
<evidence type="ECO:0000259" key="6">
    <source>
        <dbReference type="PROSITE" id="PS50003"/>
    </source>
</evidence>
<dbReference type="Proteomes" id="UP000009022">
    <property type="component" value="Unassembled WGS sequence"/>
</dbReference>
<dbReference type="SMART" id="SM00233">
    <property type="entry name" value="PH"/>
    <property type="match status" value="1"/>
</dbReference>
<comment type="similarity">
    <text evidence="2">Belongs to the MELT/VEPH family.</text>
</comment>
<gene>
    <name evidence="7" type="ORF">TRIADDRAFT_57438</name>
</gene>
<evidence type="ECO:0000256" key="4">
    <source>
        <dbReference type="ARBA" id="ARBA00023136"/>
    </source>
</evidence>
<dbReference type="PhylomeDB" id="B3RZF8"/>
<keyword evidence="4" id="KW-0472">Membrane</keyword>
<dbReference type="KEGG" id="tad:TRIADDRAFT_57438"/>
<dbReference type="CTD" id="6754935"/>
<keyword evidence="3" id="KW-1003">Cell membrane</keyword>
<dbReference type="PANTHER" id="PTHR21630">
    <property type="entry name" value="VEPH-A/MELTED"/>
    <property type="match status" value="1"/>
</dbReference>
<evidence type="ECO:0000313" key="8">
    <source>
        <dbReference type="Proteomes" id="UP000009022"/>
    </source>
</evidence>
<dbReference type="EMBL" id="DS985246">
    <property type="protein sequence ID" value="EDV24196.1"/>
    <property type="molecule type" value="Genomic_DNA"/>
</dbReference>
<dbReference type="InterPro" id="IPR011993">
    <property type="entry name" value="PH-like_dom_sf"/>
</dbReference>
<dbReference type="CDD" id="cd00821">
    <property type="entry name" value="PH"/>
    <property type="match status" value="1"/>
</dbReference>
<sequence length="661" mass="75411">MTNMGETIHTAIASPEFISNNNEKQAVAVCLERVLTVIKNDDLIDQHYERLIRIWEICLEQPLSSTSKYEVEHPHVTIATDVASCLFQKYHKSEIMEKAVPVAFQFLHENNPSLIRLITVRLCRVTMDMPRLVAPHSQEIINILKKIKMPVLCRILPHIFNNCPDLISSNVNIIIRQLSKADVVEKVAILQTIGLIAKHKPEAVKSYKDVLLQYLDRNDLSILVLAICETLAQHEPLIFFDNLSDITAACRKDPTLFGYELGIRVAIGLNDEKHAKKMLYNMSQMLRTEEEAKYPLILAEMKKIGDSTAEEPTSDDVMENNEQIQQSRTTPPIKEETKNVTAAKSDEIQNENMTNGIKENGEIEHGEPSHSMRSSLSNASLNSVIHAKEPKIASNTAPEEANSLDLNSIKIFVSETVQSLPILRAFSRSSYGEPEIILHFKCTKRNPGCMFNGKHFSVKTSQVTEWMKYSFCAMKAGRANWKQNGKSSNEVIKNFEVAVNDPFITAQERREMREELVDNRFYEAFQFNKTNKSWYCFICSNPDKAEELVRDGIIWFAGKLRKKGHNFSHFWHERFFTLTQDSLVNRKENDDTDVKTTYLKDILAIRLADNANEDNPVFIVKTEEKSMILRAEDMIIANRWVLAVNLASIIAQNQALELAPR</sequence>
<dbReference type="OrthoDB" id="5869902at2759"/>
<evidence type="ECO:0000256" key="5">
    <source>
        <dbReference type="SAM" id="MobiDB-lite"/>
    </source>
</evidence>
<dbReference type="Gene3D" id="2.30.29.30">
    <property type="entry name" value="Pleckstrin-homology domain (PH domain)/Phosphotyrosine-binding domain (PTB)"/>
    <property type="match status" value="1"/>
</dbReference>
<feature type="compositionally biased region" description="Basic and acidic residues" evidence="5">
    <location>
        <begin position="359"/>
        <end position="370"/>
    </location>
</feature>
<evidence type="ECO:0000256" key="3">
    <source>
        <dbReference type="ARBA" id="ARBA00022475"/>
    </source>
</evidence>
<feature type="region of interest" description="Disordered" evidence="5">
    <location>
        <begin position="358"/>
        <end position="378"/>
    </location>
</feature>
<feature type="region of interest" description="Disordered" evidence="5">
    <location>
        <begin position="324"/>
        <end position="343"/>
    </location>
</feature>
<comment type="subcellular location">
    <subcellularLocation>
        <location evidence="1">Cell membrane</location>
        <topology evidence="1">Peripheral membrane protein</topology>
        <orientation evidence="1">Cytoplasmic side</orientation>
    </subcellularLocation>
</comment>
<dbReference type="SUPFAM" id="SSF48371">
    <property type="entry name" value="ARM repeat"/>
    <property type="match status" value="1"/>
</dbReference>
<organism evidence="7 8">
    <name type="scientific">Trichoplax adhaerens</name>
    <name type="common">Trichoplax reptans</name>
    <dbReference type="NCBI Taxonomy" id="10228"/>
    <lineage>
        <taxon>Eukaryota</taxon>
        <taxon>Metazoa</taxon>
        <taxon>Placozoa</taxon>
        <taxon>Uniplacotomia</taxon>
        <taxon>Trichoplacea</taxon>
        <taxon>Trichoplacidae</taxon>
        <taxon>Trichoplax</taxon>
    </lineage>
</organism>
<dbReference type="PROSITE" id="PS50003">
    <property type="entry name" value="PH_DOMAIN"/>
    <property type="match status" value="1"/>
</dbReference>
<evidence type="ECO:0000256" key="2">
    <source>
        <dbReference type="ARBA" id="ARBA00010187"/>
    </source>
</evidence>
<dbReference type="InterPro" id="IPR001849">
    <property type="entry name" value="PH_domain"/>
</dbReference>
<dbReference type="Gene3D" id="1.25.10.10">
    <property type="entry name" value="Leucine-rich Repeat Variant"/>
    <property type="match status" value="1"/>
</dbReference>
<proteinExistence type="inferred from homology"/>
<dbReference type="AlphaFoldDB" id="B3RZF8"/>
<dbReference type="SUPFAM" id="SSF50729">
    <property type="entry name" value="PH domain-like"/>
    <property type="match status" value="1"/>
</dbReference>
<dbReference type="eggNOG" id="KOG3723">
    <property type="taxonomic scope" value="Eukaryota"/>
</dbReference>
<dbReference type="InterPro" id="IPR039888">
    <property type="entry name" value="Melted-like"/>
</dbReference>
<name>B3RZF8_TRIAD</name>
<dbReference type="InterPro" id="IPR016024">
    <property type="entry name" value="ARM-type_fold"/>
</dbReference>
<dbReference type="GO" id="GO:0009966">
    <property type="term" value="P:regulation of signal transduction"/>
    <property type="evidence" value="ECO:0000318"/>
    <property type="project" value="GO_Central"/>
</dbReference>
<accession>B3RZF8</accession>
<evidence type="ECO:0000256" key="1">
    <source>
        <dbReference type="ARBA" id="ARBA00004413"/>
    </source>
</evidence>
<protein>
    <recommendedName>
        <fullName evidence="6">PH domain-containing protein</fullName>
    </recommendedName>
</protein>
<reference evidence="7 8" key="1">
    <citation type="journal article" date="2008" name="Nature">
        <title>The Trichoplax genome and the nature of placozoans.</title>
        <authorList>
            <person name="Srivastava M."/>
            <person name="Begovic E."/>
            <person name="Chapman J."/>
            <person name="Putnam N.H."/>
            <person name="Hellsten U."/>
            <person name="Kawashima T."/>
            <person name="Kuo A."/>
            <person name="Mitros T."/>
            <person name="Salamov A."/>
            <person name="Carpenter M.L."/>
            <person name="Signorovitch A.Y."/>
            <person name="Moreno M.A."/>
            <person name="Kamm K."/>
            <person name="Grimwood J."/>
            <person name="Schmutz J."/>
            <person name="Shapiro H."/>
            <person name="Grigoriev I.V."/>
            <person name="Buss L.W."/>
            <person name="Schierwater B."/>
            <person name="Dellaporta S.L."/>
            <person name="Rokhsar D.S."/>
        </authorList>
    </citation>
    <scope>NUCLEOTIDE SEQUENCE [LARGE SCALE GENOMIC DNA]</scope>
    <source>
        <strain evidence="7 8">Grell-BS-1999</strain>
    </source>
</reference>
<keyword evidence="8" id="KW-1185">Reference proteome</keyword>
<dbReference type="RefSeq" id="XP_002113722.1">
    <property type="nucleotide sequence ID" value="XM_002113686.1"/>
</dbReference>
<dbReference type="PANTHER" id="PTHR21630:SF10">
    <property type="entry name" value="VENTRICULAR ZONE-EXPRESSED PH DOMAIN-CONTAINING PROTEIN HOMOLOG 1"/>
    <property type="match status" value="1"/>
</dbReference>
<dbReference type="FunCoup" id="B3RZF8">
    <property type="interactions" value="28"/>
</dbReference>
<evidence type="ECO:0000313" key="7">
    <source>
        <dbReference type="EMBL" id="EDV24196.1"/>
    </source>
</evidence>
<dbReference type="InParanoid" id="B3RZF8"/>
<dbReference type="GO" id="GO:0010314">
    <property type="term" value="F:phosphatidylinositol-5-phosphate binding"/>
    <property type="evidence" value="ECO:0000318"/>
    <property type="project" value="GO_Central"/>
</dbReference>
<dbReference type="HOGENOM" id="CLU_010394_0_0_1"/>